<dbReference type="AlphaFoldDB" id="K9W5M8"/>
<accession>K9W5M8</accession>
<evidence type="ECO:0000256" key="5">
    <source>
        <dbReference type="ARBA" id="ARBA00022840"/>
    </source>
</evidence>
<dbReference type="InterPro" id="IPR033738">
    <property type="entry name" value="AsnB_N"/>
</dbReference>
<evidence type="ECO:0000259" key="11">
    <source>
        <dbReference type="PROSITE" id="PS51278"/>
    </source>
</evidence>
<keyword evidence="4 9" id="KW-0547">Nucleotide-binding</keyword>
<dbReference type="EMBL" id="CP003620">
    <property type="protein sequence ID" value="AFZ15084.1"/>
    <property type="molecule type" value="Genomic_DNA"/>
</dbReference>
<evidence type="ECO:0000256" key="7">
    <source>
        <dbReference type="ARBA" id="ARBA00022962"/>
    </source>
</evidence>
<protein>
    <recommendedName>
        <fullName evidence="3">asparagine synthase (glutamine-hydrolyzing)</fullName>
        <ecNumber evidence="3">6.3.5.4</ecNumber>
    </recommendedName>
</protein>
<evidence type="ECO:0000256" key="10">
    <source>
        <dbReference type="PIRSR" id="PIRSR001589-3"/>
    </source>
</evidence>
<dbReference type="PROSITE" id="PS51278">
    <property type="entry name" value="GATASE_TYPE_2"/>
    <property type="match status" value="1"/>
</dbReference>
<dbReference type="OrthoDB" id="9763290at2"/>
<dbReference type="Gene3D" id="3.40.50.620">
    <property type="entry name" value="HUPs"/>
    <property type="match status" value="2"/>
</dbReference>
<name>K9W5M8_9CYAN</name>
<comment type="catalytic activity">
    <reaction evidence="8">
        <text>L-aspartate + L-glutamine + ATP + H2O = L-asparagine + L-glutamate + AMP + diphosphate + H(+)</text>
        <dbReference type="Rhea" id="RHEA:12228"/>
        <dbReference type="ChEBI" id="CHEBI:15377"/>
        <dbReference type="ChEBI" id="CHEBI:15378"/>
        <dbReference type="ChEBI" id="CHEBI:29985"/>
        <dbReference type="ChEBI" id="CHEBI:29991"/>
        <dbReference type="ChEBI" id="CHEBI:30616"/>
        <dbReference type="ChEBI" id="CHEBI:33019"/>
        <dbReference type="ChEBI" id="CHEBI:58048"/>
        <dbReference type="ChEBI" id="CHEBI:58359"/>
        <dbReference type="ChEBI" id="CHEBI:456215"/>
        <dbReference type="EC" id="6.3.5.4"/>
    </reaction>
</comment>
<evidence type="ECO:0000256" key="6">
    <source>
        <dbReference type="ARBA" id="ARBA00022888"/>
    </source>
</evidence>
<keyword evidence="6" id="KW-0028">Amino-acid biosynthesis</keyword>
<dbReference type="InterPro" id="IPR029055">
    <property type="entry name" value="Ntn_hydrolases_N"/>
</dbReference>
<dbReference type="EC" id="6.3.5.4" evidence="3"/>
<dbReference type="PANTHER" id="PTHR43284">
    <property type="entry name" value="ASPARAGINE SYNTHETASE (GLUTAMINE-HYDROLYZING)"/>
    <property type="match status" value="1"/>
</dbReference>
<dbReference type="eggNOG" id="COG0367">
    <property type="taxonomic scope" value="Bacteria"/>
</dbReference>
<dbReference type="Pfam" id="PF00733">
    <property type="entry name" value="Asn_synthase"/>
    <property type="match status" value="1"/>
</dbReference>
<dbReference type="RefSeq" id="WP_015205178.1">
    <property type="nucleotide sequence ID" value="NC_019753.1"/>
</dbReference>
<evidence type="ECO:0000256" key="3">
    <source>
        <dbReference type="ARBA" id="ARBA00012737"/>
    </source>
</evidence>
<keyword evidence="7" id="KW-0315">Glutamine amidotransferase</keyword>
<organism evidence="12 13">
    <name type="scientific">Crinalium epipsammum PCC 9333</name>
    <dbReference type="NCBI Taxonomy" id="1173022"/>
    <lineage>
        <taxon>Bacteria</taxon>
        <taxon>Bacillati</taxon>
        <taxon>Cyanobacteriota</taxon>
        <taxon>Cyanophyceae</taxon>
        <taxon>Gomontiellales</taxon>
        <taxon>Gomontiellaceae</taxon>
        <taxon>Crinalium</taxon>
    </lineage>
</organism>
<comment type="similarity">
    <text evidence="2">Belongs to the asparagine synthetase family.</text>
</comment>
<dbReference type="InterPro" id="IPR001962">
    <property type="entry name" value="Asn_synthase"/>
</dbReference>
<keyword evidence="5 9" id="KW-0067">ATP-binding</keyword>
<sequence length="661" mass="76133">MSAIAGIYYLDNRQVDRADLVKMTDILAHRGPDGSNVWTKGAIGIGHRMLWTTPESLLETLPLVNETGELVITADARIDNRDELIEALELTQRPAEKITDTELILAAYERWGEECPKHLLGDFAFAIWDGRKQELFCARDHFGVKPFYYYCSDKTFIFATEIKAIFCLSEVPNQINEIRIADYLVSNFDDKTITSYQDILRLPPAHRMIVSHIGKQLEPYWCLDPTREIRLTSNEEYAEKFLELLTEAVRCRLRSAFPIGSALSGGLDSSFISCIARDILNEDGTKKLHTFSAIFDKLPQCDERPYINAVLNQGGFEPHYIYGDESSPLENIKDIFWHQDEAFFAPNLSMTWSIQETIQKQGVRIQLEGFDGDSTVSYGFGYLHELAQERRWLALAIQIRGLARSYNESAGKLLWPYLWAYGLKPKISNSPVFNLGQRLWRVLLRGLFKGSSQSTEQPTWSKIFNPEFIERIGFSERYRTLQLAQRDARTARKEHYHTLNNGLLPFALEVLDKVSGAYGIETRYPFWDKRLVEFCLALPAEQKLDQGWSRIVMRRAMTAILPAKVQWRRDKSNFLPNLCHGLLNRDRECLNDLILGDPNSLEKYVNITALHEIYHQFISQKSLAAPQDIYTIWKVTSLTLWLQYKESKQLNKKEVKGVITM</sequence>
<dbReference type="NCBIfam" id="TIGR01536">
    <property type="entry name" value="asn_synth_AEB"/>
    <property type="match status" value="1"/>
</dbReference>
<gene>
    <name evidence="12" type="ORF">Cri9333_4298</name>
</gene>
<dbReference type="GO" id="GO:0005524">
    <property type="term" value="F:ATP binding"/>
    <property type="evidence" value="ECO:0007669"/>
    <property type="project" value="UniProtKB-KW"/>
</dbReference>
<dbReference type="PATRIC" id="fig|1173022.3.peg.4642"/>
<dbReference type="InterPro" id="IPR017932">
    <property type="entry name" value="GATase_2_dom"/>
</dbReference>
<evidence type="ECO:0000256" key="8">
    <source>
        <dbReference type="ARBA" id="ARBA00048741"/>
    </source>
</evidence>
<evidence type="ECO:0000256" key="2">
    <source>
        <dbReference type="ARBA" id="ARBA00005752"/>
    </source>
</evidence>
<keyword evidence="6" id="KW-0061">Asparagine biosynthesis</keyword>
<feature type="domain" description="Glutamine amidotransferase type-2" evidence="11">
    <location>
        <begin position="2"/>
        <end position="213"/>
    </location>
</feature>
<dbReference type="Pfam" id="PF13537">
    <property type="entry name" value="GATase_7"/>
    <property type="match status" value="1"/>
</dbReference>
<evidence type="ECO:0000256" key="4">
    <source>
        <dbReference type="ARBA" id="ARBA00022741"/>
    </source>
</evidence>
<dbReference type="STRING" id="1173022.Cri9333_4298"/>
<proteinExistence type="inferred from homology"/>
<reference evidence="12 13" key="1">
    <citation type="submission" date="2012-06" db="EMBL/GenBank/DDBJ databases">
        <title>Finished chromosome of genome of Crinalium epipsammum PCC 9333.</title>
        <authorList>
            <consortium name="US DOE Joint Genome Institute"/>
            <person name="Gugger M."/>
            <person name="Coursin T."/>
            <person name="Rippka R."/>
            <person name="Tandeau De Marsac N."/>
            <person name="Huntemann M."/>
            <person name="Wei C.-L."/>
            <person name="Han J."/>
            <person name="Detter J.C."/>
            <person name="Han C."/>
            <person name="Tapia R."/>
            <person name="Davenport K."/>
            <person name="Daligault H."/>
            <person name="Erkkila T."/>
            <person name="Gu W."/>
            <person name="Munk A.C.C."/>
            <person name="Teshima H."/>
            <person name="Xu Y."/>
            <person name="Chain P."/>
            <person name="Chen A."/>
            <person name="Krypides N."/>
            <person name="Mavromatis K."/>
            <person name="Markowitz V."/>
            <person name="Szeto E."/>
            <person name="Ivanova N."/>
            <person name="Mikhailova N."/>
            <person name="Ovchinnikova G."/>
            <person name="Pagani I."/>
            <person name="Pati A."/>
            <person name="Goodwin L."/>
            <person name="Peters L."/>
            <person name="Pitluck S."/>
            <person name="Woyke T."/>
            <person name="Kerfeld C."/>
        </authorList>
    </citation>
    <scope>NUCLEOTIDE SEQUENCE [LARGE SCALE GENOMIC DNA]</scope>
    <source>
        <strain evidence="12 13">PCC 9333</strain>
    </source>
</reference>
<dbReference type="InterPro" id="IPR014729">
    <property type="entry name" value="Rossmann-like_a/b/a_fold"/>
</dbReference>
<comment type="pathway">
    <text evidence="1">Amino-acid biosynthesis; L-asparagine biosynthesis; L-asparagine from L-aspartate (L-Gln route): step 1/1.</text>
</comment>
<evidence type="ECO:0000256" key="9">
    <source>
        <dbReference type="PIRSR" id="PIRSR001589-2"/>
    </source>
</evidence>
<evidence type="ECO:0000313" key="12">
    <source>
        <dbReference type="EMBL" id="AFZ15084.1"/>
    </source>
</evidence>
<feature type="site" description="Important for beta-aspartyl-AMP intermediate formation" evidence="10">
    <location>
        <position position="371"/>
    </location>
</feature>
<dbReference type="Gene3D" id="3.60.20.10">
    <property type="entry name" value="Glutamine Phosphoribosylpyrophosphate, subunit 1, domain 1"/>
    <property type="match status" value="1"/>
</dbReference>
<evidence type="ECO:0000256" key="1">
    <source>
        <dbReference type="ARBA" id="ARBA00005187"/>
    </source>
</evidence>
<dbReference type="KEGG" id="cep:Cri9333_4298"/>
<dbReference type="CDD" id="cd01991">
    <property type="entry name" value="Asn_synthase_B_C"/>
    <property type="match status" value="1"/>
</dbReference>
<dbReference type="SUPFAM" id="SSF52402">
    <property type="entry name" value="Adenine nucleotide alpha hydrolases-like"/>
    <property type="match status" value="1"/>
</dbReference>
<dbReference type="Proteomes" id="UP000010472">
    <property type="component" value="Chromosome"/>
</dbReference>
<dbReference type="SUPFAM" id="SSF56235">
    <property type="entry name" value="N-terminal nucleophile aminohydrolases (Ntn hydrolases)"/>
    <property type="match status" value="1"/>
</dbReference>
<dbReference type="CDD" id="cd00712">
    <property type="entry name" value="AsnB"/>
    <property type="match status" value="1"/>
</dbReference>
<dbReference type="PANTHER" id="PTHR43284:SF1">
    <property type="entry name" value="ASPARAGINE SYNTHETASE"/>
    <property type="match status" value="1"/>
</dbReference>
<evidence type="ECO:0000313" key="13">
    <source>
        <dbReference type="Proteomes" id="UP000010472"/>
    </source>
</evidence>
<keyword evidence="13" id="KW-1185">Reference proteome</keyword>
<feature type="binding site" evidence="9">
    <location>
        <position position="100"/>
    </location>
    <ligand>
        <name>L-glutamine</name>
        <dbReference type="ChEBI" id="CHEBI:58359"/>
    </ligand>
</feature>
<dbReference type="PIRSF" id="PIRSF001589">
    <property type="entry name" value="Asn_synthetase_glu-h"/>
    <property type="match status" value="1"/>
</dbReference>
<dbReference type="NCBIfam" id="NF033535">
    <property type="entry name" value="lass_lactam_cya"/>
    <property type="match status" value="1"/>
</dbReference>
<dbReference type="GO" id="GO:0004066">
    <property type="term" value="F:asparagine synthase (glutamine-hydrolyzing) activity"/>
    <property type="evidence" value="ECO:0007669"/>
    <property type="project" value="UniProtKB-EC"/>
</dbReference>
<dbReference type="InterPro" id="IPR006426">
    <property type="entry name" value="Asn_synth_AEB"/>
</dbReference>
<dbReference type="GO" id="GO:0006529">
    <property type="term" value="P:asparagine biosynthetic process"/>
    <property type="evidence" value="ECO:0007669"/>
    <property type="project" value="UniProtKB-KW"/>
</dbReference>
<dbReference type="HOGENOM" id="CLU_014658_3_3_3"/>
<dbReference type="InterPro" id="IPR051786">
    <property type="entry name" value="ASN_synthetase/amidase"/>
</dbReference>